<sequence>MERNFVSNDESLFELARILDDAQRIPDNLELVQRHLVGTNATNETLAAVTDAINEAQLSTKAASVGLLVVQSLPATASIAEDSDGEERAGRRNLCNLMGYYLLGYPSSLEAMHDPPLATTGRTASVPSVMLERARFLPVRLTYEERKRLRTLEAALRVSSYTDKLDTLECDAPAKRVRAQLQEICGFLAALEVEAEYKAGQELLGEKNFADSAAFFQKCLSSVDGTRL</sequence>
<protein>
    <submittedName>
        <fullName evidence="1">Uncharacterized protein</fullName>
    </submittedName>
</protein>
<evidence type="ECO:0000313" key="2">
    <source>
        <dbReference type="Proteomes" id="UP001163321"/>
    </source>
</evidence>
<organism evidence="1 2">
    <name type="scientific">Peronosclerospora sorghi</name>
    <dbReference type="NCBI Taxonomy" id="230839"/>
    <lineage>
        <taxon>Eukaryota</taxon>
        <taxon>Sar</taxon>
        <taxon>Stramenopiles</taxon>
        <taxon>Oomycota</taxon>
        <taxon>Peronosporomycetes</taxon>
        <taxon>Peronosporales</taxon>
        <taxon>Peronosporaceae</taxon>
        <taxon>Peronosclerospora</taxon>
    </lineage>
</organism>
<reference evidence="1 2" key="1">
    <citation type="journal article" date="2022" name="bioRxiv">
        <title>The genome of the oomycete Peronosclerospora sorghi, a cosmopolitan pathogen of maize and sorghum, is inflated with dispersed pseudogenes.</title>
        <authorList>
            <person name="Fletcher K."/>
            <person name="Martin F."/>
            <person name="Isakeit T."/>
            <person name="Cavanaugh K."/>
            <person name="Magill C."/>
            <person name="Michelmore R."/>
        </authorList>
    </citation>
    <scope>NUCLEOTIDE SEQUENCE [LARGE SCALE GENOMIC DNA]</scope>
    <source>
        <strain evidence="1">P6</strain>
    </source>
</reference>
<dbReference type="Proteomes" id="UP001163321">
    <property type="component" value="Chromosome 9"/>
</dbReference>
<keyword evidence="2" id="KW-1185">Reference proteome</keyword>
<gene>
    <name evidence="1" type="ORF">PsorP6_013530</name>
</gene>
<dbReference type="EMBL" id="CM047588">
    <property type="protein sequence ID" value="KAI9905846.1"/>
    <property type="molecule type" value="Genomic_DNA"/>
</dbReference>
<accession>A0ACC0VI88</accession>
<name>A0ACC0VI88_9STRA</name>
<comment type="caution">
    <text evidence="1">The sequence shown here is derived from an EMBL/GenBank/DDBJ whole genome shotgun (WGS) entry which is preliminary data.</text>
</comment>
<proteinExistence type="predicted"/>
<evidence type="ECO:0000313" key="1">
    <source>
        <dbReference type="EMBL" id="KAI9905846.1"/>
    </source>
</evidence>